<keyword evidence="2" id="KW-0472">Membrane</keyword>
<evidence type="ECO:0000256" key="2">
    <source>
        <dbReference type="SAM" id="Phobius"/>
    </source>
</evidence>
<feature type="transmembrane region" description="Helical" evidence="2">
    <location>
        <begin position="6"/>
        <end position="24"/>
    </location>
</feature>
<reference evidence="3 4" key="1">
    <citation type="journal article" date="2016" name="Nat. Commun.">
        <title>Thousands of microbial genomes shed light on interconnected biogeochemical processes in an aquifer system.</title>
        <authorList>
            <person name="Anantharaman K."/>
            <person name="Brown C.T."/>
            <person name="Hug L.A."/>
            <person name="Sharon I."/>
            <person name="Castelle C.J."/>
            <person name="Probst A.J."/>
            <person name="Thomas B.C."/>
            <person name="Singh A."/>
            <person name="Wilkins M.J."/>
            <person name="Karaoz U."/>
            <person name="Brodie E.L."/>
            <person name="Williams K.H."/>
            <person name="Hubbard S.S."/>
            <person name="Banfield J.F."/>
        </authorList>
    </citation>
    <scope>NUCLEOTIDE SEQUENCE [LARGE SCALE GENOMIC DNA]</scope>
</reference>
<sequence>MNKYTWPIVIGIILGSTLSIAYLWQVRRTTPGASGLPTETTSSTPAPTQKLTTWNDQAGFVFQYPDGLSVNKHDEDNENYAHIEFMSKTHPGGLIVWAKDTTAPNVSAWVRSETRFTDAPVLDTVLASQPAKKIMLTSPKRMLIVGTVSEAIVFSVEATLDDSDYWTGVHKTITDSFKFAPLPGEKVSSAPGPSSSQNAAGEEPVDEEEVLE</sequence>
<dbReference type="STRING" id="1798396.A2973_00140"/>
<evidence type="ECO:0000313" key="4">
    <source>
        <dbReference type="Proteomes" id="UP000176409"/>
    </source>
</evidence>
<name>A0A1F6B163_9BACT</name>
<organism evidence="3 4">
    <name type="scientific">Candidatus Gottesmanbacteria bacterium RIFCSPLOWO2_01_FULL_49_10</name>
    <dbReference type="NCBI Taxonomy" id="1798396"/>
    <lineage>
        <taxon>Bacteria</taxon>
        <taxon>Candidatus Gottesmaniibacteriota</taxon>
    </lineage>
</organism>
<keyword evidence="2" id="KW-0812">Transmembrane</keyword>
<accession>A0A1F6B163</accession>
<keyword evidence="2" id="KW-1133">Transmembrane helix</keyword>
<gene>
    <name evidence="3" type="ORF">A2973_00140</name>
</gene>
<protein>
    <submittedName>
        <fullName evidence="3">Uncharacterized protein</fullName>
    </submittedName>
</protein>
<dbReference type="AlphaFoldDB" id="A0A1F6B163"/>
<comment type="caution">
    <text evidence="3">The sequence shown here is derived from an EMBL/GenBank/DDBJ whole genome shotgun (WGS) entry which is preliminary data.</text>
</comment>
<evidence type="ECO:0000313" key="3">
    <source>
        <dbReference type="EMBL" id="OGG30661.1"/>
    </source>
</evidence>
<feature type="compositionally biased region" description="Acidic residues" evidence="1">
    <location>
        <begin position="203"/>
        <end position="212"/>
    </location>
</feature>
<dbReference type="EMBL" id="MFJZ01000010">
    <property type="protein sequence ID" value="OGG30661.1"/>
    <property type="molecule type" value="Genomic_DNA"/>
</dbReference>
<proteinExistence type="predicted"/>
<dbReference type="Proteomes" id="UP000176409">
    <property type="component" value="Unassembled WGS sequence"/>
</dbReference>
<evidence type="ECO:0000256" key="1">
    <source>
        <dbReference type="SAM" id="MobiDB-lite"/>
    </source>
</evidence>
<feature type="region of interest" description="Disordered" evidence="1">
    <location>
        <begin position="184"/>
        <end position="212"/>
    </location>
</feature>